<reference evidence="1 2" key="1">
    <citation type="journal article" date="2019" name="Nat. Ecol. Evol.">
        <title>Megaphylogeny resolves global patterns of mushroom evolution.</title>
        <authorList>
            <person name="Varga T."/>
            <person name="Krizsan K."/>
            <person name="Foldi C."/>
            <person name="Dima B."/>
            <person name="Sanchez-Garcia M."/>
            <person name="Sanchez-Ramirez S."/>
            <person name="Szollosi G.J."/>
            <person name="Szarkandi J.G."/>
            <person name="Papp V."/>
            <person name="Albert L."/>
            <person name="Andreopoulos W."/>
            <person name="Angelini C."/>
            <person name="Antonin V."/>
            <person name="Barry K.W."/>
            <person name="Bougher N.L."/>
            <person name="Buchanan P."/>
            <person name="Buyck B."/>
            <person name="Bense V."/>
            <person name="Catcheside P."/>
            <person name="Chovatia M."/>
            <person name="Cooper J."/>
            <person name="Damon W."/>
            <person name="Desjardin D."/>
            <person name="Finy P."/>
            <person name="Geml J."/>
            <person name="Haridas S."/>
            <person name="Hughes K."/>
            <person name="Justo A."/>
            <person name="Karasinski D."/>
            <person name="Kautmanova I."/>
            <person name="Kiss B."/>
            <person name="Kocsube S."/>
            <person name="Kotiranta H."/>
            <person name="LaButti K.M."/>
            <person name="Lechner B.E."/>
            <person name="Liimatainen K."/>
            <person name="Lipzen A."/>
            <person name="Lukacs Z."/>
            <person name="Mihaltcheva S."/>
            <person name="Morgado L.N."/>
            <person name="Niskanen T."/>
            <person name="Noordeloos M.E."/>
            <person name="Ohm R.A."/>
            <person name="Ortiz-Santana B."/>
            <person name="Ovrebo C."/>
            <person name="Racz N."/>
            <person name="Riley R."/>
            <person name="Savchenko A."/>
            <person name="Shiryaev A."/>
            <person name="Soop K."/>
            <person name="Spirin V."/>
            <person name="Szebenyi C."/>
            <person name="Tomsovsky M."/>
            <person name="Tulloss R.E."/>
            <person name="Uehling J."/>
            <person name="Grigoriev I.V."/>
            <person name="Vagvolgyi C."/>
            <person name="Papp T."/>
            <person name="Martin F.M."/>
            <person name="Miettinen O."/>
            <person name="Hibbett D.S."/>
            <person name="Nagy L.G."/>
        </authorList>
    </citation>
    <scope>NUCLEOTIDE SEQUENCE [LARGE SCALE GENOMIC DNA]</scope>
    <source>
        <strain evidence="1 2">HHB13444</strain>
    </source>
</reference>
<protein>
    <submittedName>
        <fullName evidence="1">Uncharacterized protein</fullName>
    </submittedName>
</protein>
<gene>
    <name evidence="1" type="ORF">K466DRAFT_89118</name>
</gene>
<evidence type="ECO:0000313" key="2">
    <source>
        <dbReference type="Proteomes" id="UP000308197"/>
    </source>
</evidence>
<dbReference type="EMBL" id="ML211129">
    <property type="protein sequence ID" value="TFK88017.1"/>
    <property type="molecule type" value="Genomic_DNA"/>
</dbReference>
<dbReference type="AlphaFoldDB" id="A0A5C3PG68"/>
<accession>A0A5C3PG68</accession>
<dbReference type="Proteomes" id="UP000308197">
    <property type="component" value="Unassembled WGS sequence"/>
</dbReference>
<organism evidence="1 2">
    <name type="scientific">Polyporus arcularius HHB13444</name>
    <dbReference type="NCBI Taxonomy" id="1314778"/>
    <lineage>
        <taxon>Eukaryota</taxon>
        <taxon>Fungi</taxon>
        <taxon>Dikarya</taxon>
        <taxon>Basidiomycota</taxon>
        <taxon>Agaricomycotina</taxon>
        <taxon>Agaricomycetes</taxon>
        <taxon>Polyporales</taxon>
        <taxon>Polyporaceae</taxon>
        <taxon>Polyporus</taxon>
    </lineage>
</organism>
<dbReference type="InParanoid" id="A0A5C3PG68"/>
<name>A0A5C3PG68_9APHY</name>
<sequence>MESRLAFLLALHDALTSREYTTGGSNSRGSPFHRMVAVDIAGRTRSSAALLMHPLPFSDICFVPRQSPSQDSCAALLEAHSAQKMASSSRNCGV</sequence>
<proteinExistence type="predicted"/>
<keyword evidence="2" id="KW-1185">Reference proteome</keyword>
<evidence type="ECO:0000313" key="1">
    <source>
        <dbReference type="EMBL" id="TFK88017.1"/>
    </source>
</evidence>